<evidence type="ECO:0000256" key="1">
    <source>
        <dbReference type="SAM" id="MobiDB-lite"/>
    </source>
</evidence>
<reference evidence="4" key="1">
    <citation type="submission" date="2017-02" db="UniProtKB">
        <authorList>
            <consortium name="WormBaseParasite"/>
        </authorList>
    </citation>
    <scope>IDENTIFICATION</scope>
</reference>
<dbReference type="EMBL" id="UYRR01020882">
    <property type="protein sequence ID" value="VDK30692.1"/>
    <property type="molecule type" value="Genomic_DNA"/>
</dbReference>
<proteinExistence type="predicted"/>
<dbReference type="Proteomes" id="UP000267096">
    <property type="component" value="Unassembled WGS sequence"/>
</dbReference>
<feature type="compositionally biased region" description="Basic residues" evidence="1">
    <location>
        <begin position="18"/>
        <end position="27"/>
    </location>
</feature>
<sequence length="74" mass="8284">MNPFQNLKKRNEDPQRQRPLHKTKKPPVPRALWSQRQRGDTSSRGRPGDGGIRAGILPKPTARAGNSLIYAGTR</sequence>
<feature type="compositionally biased region" description="Basic and acidic residues" evidence="1">
    <location>
        <begin position="37"/>
        <end position="47"/>
    </location>
</feature>
<keyword evidence="3" id="KW-1185">Reference proteome</keyword>
<accession>A0A0M3JKX7</accession>
<evidence type="ECO:0000313" key="3">
    <source>
        <dbReference type="Proteomes" id="UP000267096"/>
    </source>
</evidence>
<gene>
    <name evidence="2" type="ORF">ASIM_LOCUS8057</name>
</gene>
<dbReference type="WBParaSite" id="ASIM_0000830401-mRNA-1">
    <property type="protein sequence ID" value="ASIM_0000830401-mRNA-1"/>
    <property type="gene ID" value="ASIM_0000830401"/>
</dbReference>
<reference evidence="2 3" key="2">
    <citation type="submission" date="2018-11" db="EMBL/GenBank/DDBJ databases">
        <authorList>
            <consortium name="Pathogen Informatics"/>
        </authorList>
    </citation>
    <scope>NUCLEOTIDE SEQUENCE [LARGE SCALE GENOMIC DNA]</scope>
</reference>
<protein>
    <submittedName>
        <fullName evidence="2 4">Uncharacterized protein</fullName>
    </submittedName>
</protein>
<organism evidence="4">
    <name type="scientific">Anisakis simplex</name>
    <name type="common">Herring worm</name>
    <dbReference type="NCBI Taxonomy" id="6269"/>
    <lineage>
        <taxon>Eukaryota</taxon>
        <taxon>Metazoa</taxon>
        <taxon>Ecdysozoa</taxon>
        <taxon>Nematoda</taxon>
        <taxon>Chromadorea</taxon>
        <taxon>Rhabditida</taxon>
        <taxon>Spirurina</taxon>
        <taxon>Ascaridomorpha</taxon>
        <taxon>Ascaridoidea</taxon>
        <taxon>Anisakidae</taxon>
        <taxon>Anisakis</taxon>
        <taxon>Anisakis simplex complex</taxon>
    </lineage>
</organism>
<feature type="region of interest" description="Disordered" evidence="1">
    <location>
        <begin position="1"/>
        <end position="74"/>
    </location>
</feature>
<name>A0A0M3JKX7_ANISI</name>
<dbReference type="AlphaFoldDB" id="A0A0M3JKX7"/>
<evidence type="ECO:0000313" key="4">
    <source>
        <dbReference type="WBParaSite" id="ASIM_0000830401-mRNA-1"/>
    </source>
</evidence>
<evidence type="ECO:0000313" key="2">
    <source>
        <dbReference type="EMBL" id="VDK30692.1"/>
    </source>
</evidence>